<dbReference type="AlphaFoldDB" id="A0A4R6PN71"/>
<keyword evidence="1" id="KW-0472">Membrane</keyword>
<evidence type="ECO:0000313" key="3">
    <source>
        <dbReference type="Proteomes" id="UP000295531"/>
    </source>
</evidence>
<proteinExistence type="predicted"/>
<evidence type="ECO:0000256" key="1">
    <source>
        <dbReference type="SAM" id="Phobius"/>
    </source>
</evidence>
<keyword evidence="1" id="KW-1133">Transmembrane helix</keyword>
<dbReference type="RefSeq" id="WP_133539331.1">
    <property type="nucleotide sequence ID" value="NZ_SNXI01000005.1"/>
</dbReference>
<gene>
    <name evidence="2" type="ORF">DEU29_105141</name>
</gene>
<sequence>MSLWQEFFKDPVIFISFVGLGIVIGLCIFYAIFFYKKMVAAENKQRHS</sequence>
<feature type="transmembrane region" description="Helical" evidence="1">
    <location>
        <begin position="12"/>
        <end position="35"/>
    </location>
</feature>
<evidence type="ECO:0000313" key="2">
    <source>
        <dbReference type="EMBL" id="TDP38289.1"/>
    </source>
</evidence>
<protein>
    <submittedName>
        <fullName evidence="2">Uncharacterized protein DUF3149</fullName>
    </submittedName>
</protein>
<dbReference type="OrthoDB" id="5772434at2"/>
<reference evidence="2 3" key="1">
    <citation type="submission" date="2019-03" db="EMBL/GenBank/DDBJ databases">
        <title>Freshwater and sediment microbial communities from various areas in North America, analyzing microbe dynamics in response to fracking.</title>
        <authorList>
            <person name="Lamendella R."/>
        </authorList>
    </citation>
    <scope>NUCLEOTIDE SEQUENCE [LARGE SCALE GENOMIC DNA]</scope>
    <source>
        <strain evidence="2 3">18_TX</strain>
    </source>
</reference>
<comment type="caution">
    <text evidence="2">The sequence shown here is derived from an EMBL/GenBank/DDBJ whole genome shotgun (WGS) entry which is preliminary data.</text>
</comment>
<keyword evidence="1" id="KW-0812">Transmembrane</keyword>
<name>A0A4R6PN71_9GAMM</name>
<dbReference type="Proteomes" id="UP000295531">
    <property type="component" value="Unassembled WGS sequence"/>
</dbReference>
<accession>A0A4R6PN71</accession>
<dbReference type="EMBL" id="SNXI01000005">
    <property type="protein sequence ID" value="TDP38289.1"/>
    <property type="molecule type" value="Genomic_DNA"/>
</dbReference>
<organism evidence="2 3">
    <name type="scientific">Idiomarina aquatica</name>
    <dbReference type="NCBI Taxonomy" id="1327752"/>
    <lineage>
        <taxon>Bacteria</taxon>
        <taxon>Pseudomonadati</taxon>
        <taxon>Pseudomonadota</taxon>
        <taxon>Gammaproteobacteria</taxon>
        <taxon>Alteromonadales</taxon>
        <taxon>Idiomarinaceae</taxon>
        <taxon>Idiomarina</taxon>
    </lineage>
</organism>
<keyword evidence="3" id="KW-1185">Reference proteome</keyword>